<feature type="domain" description="Ricin B lectin" evidence="1">
    <location>
        <begin position="548"/>
        <end position="684"/>
    </location>
</feature>
<dbReference type="SUPFAM" id="SSF50370">
    <property type="entry name" value="Ricin B-like lectins"/>
    <property type="match status" value="2"/>
</dbReference>
<evidence type="ECO:0000313" key="3">
    <source>
        <dbReference type="Proteomes" id="UP001304769"/>
    </source>
</evidence>
<evidence type="ECO:0000259" key="1">
    <source>
        <dbReference type="SMART" id="SM00458"/>
    </source>
</evidence>
<dbReference type="Gene3D" id="2.80.10.50">
    <property type="match status" value="3"/>
</dbReference>
<dbReference type="InterPro" id="IPR017853">
    <property type="entry name" value="GH"/>
</dbReference>
<dbReference type="CDD" id="cd00161">
    <property type="entry name" value="beta-trefoil_Ricin-like"/>
    <property type="match status" value="1"/>
</dbReference>
<dbReference type="Pfam" id="PF14200">
    <property type="entry name" value="RicinB_lectin_2"/>
    <property type="match status" value="3"/>
</dbReference>
<name>A0ABU5TB77_9MICC</name>
<organism evidence="2 3">
    <name type="scientific">Sinomonas terricola</name>
    <dbReference type="NCBI Taxonomy" id="3110330"/>
    <lineage>
        <taxon>Bacteria</taxon>
        <taxon>Bacillati</taxon>
        <taxon>Actinomycetota</taxon>
        <taxon>Actinomycetes</taxon>
        <taxon>Micrococcales</taxon>
        <taxon>Micrococcaceae</taxon>
        <taxon>Sinomonas</taxon>
    </lineage>
</organism>
<evidence type="ECO:0000313" key="2">
    <source>
        <dbReference type="EMBL" id="MEA5456770.1"/>
    </source>
</evidence>
<protein>
    <submittedName>
        <fullName evidence="2">RICIN domain-containing protein</fullName>
    </submittedName>
</protein>
<comment type="caution">
    <text evidence="2">The sequence shown here is derived from an EMBL/GenBank/DDBJ whole genome shotgun (WGS) entry which is preliminary data.</text>
</comment>
<dbReference type="EMBL" id="JAYGGQ010000017">
    <property type="protein sequence ID" value="MEA5456770.1"/>
    <property type="molecule type" value="Genomic_DNA"/>
</dbReference>
<dbReference type="PROSITE" id="PS50231">
    <property type="entry name" value="RICIN_B_LECTIN"/>
    <property type="match status" value="2"/>
</dbReference>
<dbReference type="Proteomes" id="UP001304769">
    <property type="component" value="Unassembled WGS sequence"/>
</dbReference>
<reference evidence="2 3" key="1">
    <citation type="submission" date="2023-12" db="EMBL/GenBank/DDBJ databases">
        <title>Sinomonas terricola sp. nov, isolated from litchi orchard soil in Guangdong, PR China.</title>
        <authorList>
            <person name="Jiaxin W."/>
            <person name="Yang Z."/>
            <person name="Honghui Z."/>
        </authorList>
    </citation>
    <scope>NUCLEOTIDE SEQUENCE [LARGE SCALE GENOMIC DNA]</scope>
    <source>
        <strain evidence="2 3">JGH33</strain>
    </source>
</reference>
<dbReference type="SUPFAM" id="SSF51445">
    <property type="entry name" value="(Trans)glycosidases"/>
    <property type="match status" value="1"/>
</dbReference>
<dbReference type="SMART" id="SM00458">
    <property type="entry name" value="RICIN"/>
    <property type="match status" value="2"/>
</dbReference>
<keyword evidence="3" id="KW-1185">Reference proteome</keyword>
<proteinExistence type="predicted"/>
<dbReference type="InterPro" id="IPR035992">
    <property type="entry name" value="Ricin_B-like_lectins"/>
</dbReference>
<dbReference type="InterPro" id="IPR000772">
    <property type="entry name" value="Ricin_B_lectin"/>
</dbReference>
<gene>
    <name evidence="2" type="ORF">SPF06_18760</name>
</gene>
<accession>A0ABU5TB77</accession>
<dbReference type="Gene3D" id="3.20.20.80">
    <property type="entry name" value="Glycosidases"/>
    <property type="match status" value="1"/>
</dbReference>
<feature type="domain" description="Ricin B lectin" evidence="1">
    <location>
        <begin position="403"/>
        <end position="540"/>
    </location>
</feature>
<sequence>MNANQPFRAVTHGMAGSLYGLSANGTPAQRYVAPLHQTTFVQMAPGGKQLPNGEPAPAGDALVVAPEAQAVGAKVIVRMPDWYPNFPYKWVSWSDWLSAVDTQIASVKSSGATNIGGYALWNEPDWTWDSTNAGPFNDGWVRTYNEVRAHDTATPILGPSTSIYGASFMQSFLSNAKANNAVPDVISWHELQGDANIAADVSAYRSLEASLGISPRPIEIEEYGTTSEVGVPGALVGYVAKFERAGVDNAELAFWNQYGTLGDTLVSTGGLPNASWWLYKWYGDMTGQMVQTTPPAQTGIDGAASVNSANNAVSVVFGGGSGSSAVTVNGLGALAAFGTSAHVVLEQVASAGRTTPTSAPYTISVGDFPITNGSITVPVNAMNPTNGYHLVVTPAGTASTSLNGTYKLQNVNSALDLGIANTSTASGTQALQWSDNGTRDHLWDLVADGNGAYKIINENSGLVLGTAGNSTSQGAAAQQVTDTGDLTQHWTAVAATGGSYKLVNQGSGLVLGITNSSTAAGATALQWGDNGTQDHLWNLVAAPRVTTTQTYTISNVNSGLNLATAANGTAAGTLVDQDAPGGASQTWQFIDAGNGEYKIKNVASGLLLGIQNASTSQGASALIWSDNGTSDHLWQVEPGGDGSFLIANANSGLVLGITNKSTSAGAQALQWGDNGTPDHRWRLNPQN</sequence>